<proteinExistence type="predicted"/>
<dbReference type="OrthoDB" id="306636at2157"/>
<gene>
    <name evidence="2" type="ORF">SAMN04488063_3293</name>
</gene>
<dbReference type="RefSeq" id="WP_092893655.1">
    <property type="nucleotide sequence ID" value="NZ_FOOQ01000006.1"/>
</dbReference>
<organism evidence="2 3">
    <name type="scientific">Halopelagius inordinatus</name>
    <dbReference type="NCBI Taxonomy" id="553467"/>
    <lineage>
        <taxon>Archaea</taxon>
        <taxon>Methanobacteriati</taxon>
        <taxon>Methanobacteriota</taxon>
        <taxon>Stenosarchaea group</taxon>
        <taxon>Halobacteria</taxon>
        <taxon>Halobacteriales</taxon>
        <taxon>Haloferacaceae</taxon>
    </lineage>
</organism>
<evidence type="ECO:0000313" key="2">
    <source>
        <dbReference type="EMBL" id="SFG91756.1"/>
    </source>
</evidence>
<name>A0A1I2VVR2_9EURY</name>
<protein>
    <submittedName>
        <fullName evidence="2">Uncharacterized protein</fullName>
    </submittedName>
</protein>
<dbReference type="STRING" id="553467.SAMN04488063_3293"/>
<feature type="region of interest" description="Disordered" evidence="1">
    <location>
        <begin position="255"/>
        <end position="274"/>
    </location>
</feature>
<keyword evidence="3" id="KW-1185">Reference proteome</keyword>
<accession>A0A1I2VVR2</accession>
<evidence type="ECO:0000313" key="3">
    <source>
        <dbReference type="Proteomes" id="UP000198876"/>
    </source>
</evidence>
<evidence type="ECO:0000256" key="1">
    <source>
        <dbReference type="SAM" id="MobiDB-lite"/>
    </source>
</evidence>
<dbReference type="EMBL" id="FOOQ01000006">
    <property type="protein sequence ID" value="SFG91756.1"/>
    <property type="molecule type" value="Genomic_DNA"/>
</dbReference>
<sequence length="477" mass="50039">MAAYQCSACGETVPRARRCVECGDDTGFDCAPSADAYLDGLTRRLSEQAAAASHDSLSFDALRSDYDAYDRPLGGYLYPGEQPVAVFRLGKTEIAGHASDSWTVTAGLLKSGHLLVTEDRLLSVTPDTPATQLVPVDFADVVAVERESTWLDSVLSVELADGYAYEYHLERTPDEEMDSALTLLRELSDERSSADSRAARFLRDADDVVAEGDSAEAVLRDVAALFAERDEETVFDRHVAESDSVDELFAAISNSPGVASPKDGEASDAEGGLPVRRPRFSALRHRVAYTAQNADPAEVGKYTLAAGLGFGAAAVSAPISTTVGLAAIAAGGAATGAYASAHPESLAARIDPIALALSAKTTGRRWDASSLPAGAGTGAAVGALEHLGDESVPPEYARWFADADFDAIVEGAELAAREASRSEAHGSPNRAAMLGGGIGLASGYVDDATLEELRELLDDDLYEALLPADESGETETE</sequence>
<reference evidence="3" key="1">
    <citation type="submission" date="2016-10" db="EMBL/GenBank/DDBJ databases">
        <authorList>
            <person name="Varghese N."/>
            <person name="Submissions S."/>
        </authorList>
    </citation>
    <scope>NUCLEOTIDE SEQUENCE [LARGE SCALE GENOMIC DNA]</scope>
    <source>
        <strain evidence="3">CGMCC 1.7739</strain>
    </source>
</reference>
<dbReference type="Proteomes" id="UP000198876">
    <property type="component" value="Unassembled WGS sequence"/>
</dbReference>
<dbReference type="AlphaFoldDB" id="A0A1I2VVR2"/>